<proteinExistence type="predicted"/>
<dbReference type="GeneID" id="92896319"/>
<protein>
    <submittedName>
        <fullName evidence="1">Uncharacterized protein</fullName>
    </submittedName>
</protein>
<organism evidence="1 2">
    <name type="scientific">Achromobacter insuavis</name>
    <dbReference type="NCBI Taxonomy" id="1287735"/>
    <lineage>
        <taxon>Bacteria</taxon>
        <taxon>Pseudomonadati</taxon>
        <taxon>Pseudomonadota</taxon>
        <taxon>Betaproteobacteria</taxon>
        <taxon>Burkholderiales</taxon>
        <taxon>Alcaligenaceae</taxon>
        <taxon>Achromobacter</taxon>
    </lineage>
</organism>
<dbReference type="Proteomes" id="UP000507979">
    <property type="component" value="Unassembled WGS sequence"/>
</dbReference>
<dbReference type="RefSeq" id="WP_180180015.1">
    <property type="nucleotide sequence ID" value="NZ_CADIJR010000002.1"/>
</dbReference>
<evidence type="ECO:0000313" key="2">
    <source>
        <dbReference type="Proteomes" id="UP000507979"/>
    </source>
</evidence>
<keyword evidence="2" id="KW-1185">Reference proteome</keyword>
<reference evidence="1 2" key="1">
    <citation type="submission" date="2020-04" db="EMBL/GenBank/DDBJ databases">
        <authorList>
            <person name="De Canck E."/>
        </authorList>
    </citation>
    <scope>NUCLEOTIDE SEQUENCE [LARGE SCALE GENOMIC DNA]</scope>
    <source>
        <strain evidence="1 2">LMG 26845</strain>
    </source>
</reference>
<gene>
    <name evidence="1" type="ORF">LMG26845_00479</name>
</gene>
<dbReference type="EMBL" id="CADIJR010000002">
    <property type="protein sequence ID" value="CAB3627718.1"/>
    <property type="molecule type" value="Genomic_DNA"/>
</dbReference>
<evidence type="ECO:0000313" key="1">
    <source>
        <dbReference type="EMBL" id="CAB3627718.1"/>
    </source>
</evidence>
<name>A0A6J4ZHS8_9BURK</name>
<dbReference type="AlphaFoldDB" id="A0A6J4ZHS8"/>
<sequence length="67" mass="7599">MTVDLCKWQFRDPMLVLMSKQQAALNRSCTGCAHAKTIETPFGDTITRCLKGKPYGKKCNRYEVADE</sequence>
<accession>A0A6J4ZHS8</accession>